<evidence type="ECO:0000313" key="3">
    <source>
        <dbReference type="Proteomes" id="UP001296104"/>
    </source>
</evidence>
<gene>
    <name evidence="2" type="ORF">LECACI_7A003172</name>
</gene>
<feature type="domain" description="DUF6606" evidence="1">
    <location>
        <begin position="10"/>
        <end position="94"/>
    </location>
</feature>
<dbReference type="Pfam" id="PF20255">
    <property type="entry name" value="DUF6606"/>
    <property type="match status" value="1"/>
</dbReference>
<dbReference type="Proteomes" id="UP001296104">
    <property type="component" value="Unassembled WGS sequence"/>
</dbReference>
<evidence type="ECO:0000313" key="2">
    <source>
        <dbReference type="EMBL" id="CAK3945165.1"/>
    </source>
</evidence>
<dbReference type="AlphaFoldDB" id="A0AAI9E9K7"/>
<organism evidence="2 3">
    <name type="scientific">Lecanosticta acicola</name>
    <dbReference type="NCBI Taxonomy" id="111012"/>
    <lineage>
        <taxon>Eukaryota</taxon>
        <taxon>Fungi</taxon>
        <taxon>Dikarya</taxon>
        <taxon>Ascomycota</taxon>
        <taxon>Pezizomycotina</taxon>
        <taxon>Dothideomycetes</taxon>
        <taxon>Dothideomycetidae</taxon>
        <taxon>Mycosphaerellales</taxon>
        <taxon>Mycosphaerellaceae</taxon>
        <taxon>Lecanosticta</taxon>
    </lineage>
</organism>
<proteinExistence type="predicted"/>
<name>A0AAI9E9K7_9PEZI</name>
<comment type="caution">
    <text evidence="2">The sequence shown here is derived from an EMBL/GenBank/DDBJ whole genome shotgun (WGS) entry which is preliminary data.</text>
</comment>
<evidence type="ECO:0000259" key="1">
    <source>
        <dbReference type="Pfam" id="PF20255"/>
    </source>
</evidence>
<dbReference type="EMBL" id="CAVMBE010000015">
    <property type="protein sequence ID" value="CAK3945165.1"/>
    <property type="molecule type" value="Genomic_DNA"/>
</dbReference>
<keyword evidence="3" id="KW-1185">Reference proteome</keyword>
<sequence>MEELEGITRYLFLPPQLPQKEGSATTETAFLEVVMKALLAFRARGPSAAVDKAISLLSKLEDVYSELDVSRANSAYLLTTLNKSRSEEVMAVKVIALRPQQTQNIKADKMHHQMQQMSGRYFEAHSRRVHCLHLECDSSSIRVGAAPA</sequence>
<reference evidence="2" key="1">
    <citation type="submission" date="2023-11" db="EMBL/GenBank/DDBJ databases">
        <authorList>
            <person name="Alioto T."/>
            <person name="Alioto T."/>
            <person name="Gomez Garrido J."/>
        </authorList>
    </citation>
    <scope>NUCLEOTIDE SEQUENCE</scope>
</reference>
<accession>A0AAI9E9K7</accession>
<dbReference type="InterPro" id="IPR046541">
    <property type="entry name" value="DUF6606"/>
</dbReference>
<protein>
    <recommendedName>
        <fullName evidence="1">DUF6606 domain-containing protein</fullName>
    </recommendedName>
</protein>